<dbReference type="AlphaFoldDB" id="A0A022PT30"/>
<proteinExistence type="predicted"/>
<keyword evidence="2" id="KW-1185">Reference proteome</keyword>
<evidence type="ECO:0000313" key="1">
    <source>
        <dbReference type="EMBL" id="EYU17963.1"/>
    </source>
</evidence>
<reference evidence="1 2" key="1">
    <citation type="journal article" date="2013" name="Proc. Natl. Acad. Sci. U.S.A.">
        <title>Fine-scale variation in meiotic recombination in Mimulus inferred from population shotgun sequencing.</title>
        <authorList>
            <person name="Hellsten U."/>
            <person name="Wright K.M."/>
            <person name="Jenkins J."/>
            <person name="Shu S."/>
            <person name="Yuan Y."/>
            <person name="Wessler S.R."/>
            <person name="Schmutz J."/>
            <person name="Willis J.H."/>
            <person name="Rokhsar D.S."/>
        </authorList>
    </citation>
    <scope>NUCLEOTIDE SEQUENCE [LARGE SCALE GENOMIC DNA]</scope>
    <source>
        <strain evidence="2">cv. DUN x IM62</strain>
    </source>
</reference>
<evidence type="ECO:0000313" key="2">
    <source>
        <dbReference type="Proteomes" id="UP000030748"/>
    </source>
</evidence>
<dbReference type="EMBL" id="KI632344">
    <property type="protein sequence ID" value="EYU17963.1"/>
    <property type="molecule type" value="Genomic_DNA"/>
</dbReference>
<gene>
    <name evidence="1" type="ORF">MIMGU_mgv1a016989mg</name>
</gene>
<sequence>MAGVPKLVDLCIAAIADELMQGDDNNDILMVIYELPSELFNSLLPHLPPLALQKLQENLPVNFRDSFDCTYDYLGDCRKRRRLGRKVHLRLQKYILHV</sequence>
<dbReference type="PANTHER" id="PTHR47818">
    <property type="entry name" value="RNI-LIKE SUPERFAMILY PROTEIN"/>
    <property type="match status" value="1"/>
</dbReference>
<accession>A0A022PT30</accession>
<dbReference type="STRING" id="4155.A0A022PT30"/>
<dbReference type="Proteomes" id="UP000030748">
    <property type="component" value="Unassembled WGS sequence"/>
</dbReference>
<organism evidence="1 2">
    <name type="scientific">Erythranthe guttata</name>
    <name type="common">Yellow monkey flower</name>
    <name type="synonym">Mimulus guttatus</name>
    <dbReference type="NCBI Taxonomy" id="4155"/>
    <lineage>
        <taxon>Eukaryota</taxon>
        <taxon>Viridiplantae</taxon>
        <taxon>Streptophyta</taxon>
        <taxon>Embryophyta</taxon>
        <taxon>Tracheophyta</taxon>
        <taxon>Spermatophyta</taxon>
        <taxon>Magnoliopsida</taxon>
        <taxon>eudicotyledons</taxon>
        <taxon>Gunneridae</taxon>
        <taxon>Pentapetalae</taxon>
        <taxon>asterids</taxon>
        <taxon>lamiids</taxon>
        <taxon>Lamiales</taxon>
        <taxon>Phrymaceae</taxon>
        <taxon>Erythranthe</taxon>
    </lineage>
</organism>
<dbReference type="PANTHER" id="PTHR47818:SF2">
    <property type="entry name" value="F-BOX DOMAIN-CONTAINING PROTEIN"/>
    <property type="match status" value="1"/>
</dbReference>
<protein>
    <submittedName>
        <fullName evidence="1">Uncharacterized protein</fullName>
    </submittedName>
</protein>
<name>A0A022PT30_ERYGU</name>